<keyword evidence="2" id="KW-0548">Nucleotidyltransferase</keyword>
<dbReference type="GO" id="GO:0061504">
    <property type="term" value="P:cyclic threonylcarbamoyladenosine biosynthetic process"/>
    <property type="evidence" value="ECO:0007669"/>
    <property type="project" value="TreeGrafter"/>
</dbReference>
<dbReference type="GO" id="GO:0061605">
    <property type="term" value="F:molybdopterin-synthase adenylyltransferase activity"/>
    <property type="evidence" value="ECO:0007669"/>
    <property type="project" value="UniProtKB-EC"/>
</dbReference>
<dbReference type="EMBL" id="LHUR01000024">
    <property type="protein sequence ID" value="KOA19410.1"/>
    <property type="molecule type" value="Genomic_DNA"/>
</dbReference>
<protein>
    <submittedName>
        <fullName evidence="2">Molybdopterin-synthase adenylyltransferase</fullName>
        <ecNumber evidence="2">2.7.7.80</ecNumber>
    </submittedName>
</protein>
<name>A0A0L6Z8W5_9CLOT</name>
<dbReference type="Pfam" id="PF00899">
    <property type="entry name" value="ThiF"/>
    <property type="match status" value="1"/>
</dbReference>
<dbReference type="PANTHER" id="PTHR43267">
    <property type="entry name" value="TRNA THREONYLCARBAMOYLADENOSINE DEHYDRATASE"/>
    <property type="match status" value="1"/>
</dbReference>
<proteinExistence type="predicted"/>
<dbReference type="PANTHER" id="PTHR43267:SF1">
    <property type="entry name" value="TRNA THREONYLCARBAMOYLADENOSINE DEHYDRATASE"/>
    <property type="match status" value="1"/>
</dbReference>
<dbReference type="AlphaFoldDB" id="A0A0L6Z8W5"/>
<sequence length="225" mass="24910">MGRYERNIKTLSVEENERLKDFRVCVIGCGGIGGYVIEMLGRLGIGHITAVDGDNFCESNLNRQILSSNKTMGKNKAETARDRMKDVNDLIEVTAVPEFINKDNILDIIEGHHVVIDALDNIETRLLLQDACEKAGIPLVHGAIGGWYGQVTSIFPGDRTLDVIYEDKDQKGIEKTLGNPSFTPALIASIQVSEAVKILINKKDTLRNKMLVVDLLSQDFEVINL</sequence>
<keyword evidence="3" id="KW-1185">Reference proteome</keyword>
<dbReference type="EC" id="2.7.7.80" evidence="2"/>
<dbReference type="GO" id="GO:0061503">
    <property type="term" value="F:tRNA threonylcarbamoyladenosine dehydratase"/>
    <property type="evidence" value="ECO:0007669"/>
    <property type="project" value="TreeGrafter"/>
</dbReference>
<dbReference type="STRING" id="36844.SAMN04488501_11349"/>
<accession>A0A0L6Z8W5</accession>
<dbReference type="Gene3D" id="3.40.50.720">
    <property type="entry name" value="NAD(P)-binding Rossmann-like Domain"/>
    <property type="match status" value="1"/>
</dbReference>
<evidence type="ECO:0000313" key="3">
    <source>
        <dbReference type="Proteomes" id="UP000037043"/>
    </source>
</evidence>
<gene>
    <name evidence="2" type="primary">moeB</name>
    <name evidence="2" type="ORF">CLHOM_22010</name>
</gene>
<dbReference type="RefSeq" id="WP_052221719.1">
    <property type="nucleotide sequence ID" value="NZ_LHUR01000024.1"/>
</dbReference>
<dbReference type="Proteomes" id="UP000037043">
    <property type="component" value="Unassembled WGS sequence"/>
</dbReference>
<reference evidence="3" key="1">
    <citation type="submission" date="2015-08" db="EMBL/GenBank/DDBJ databases">
        <title>Genome sequence of the strict anaerobe Clostridium homopropionicum LuHBu1 (DSM 5847T).</title>
        <authorList>
            <person name="Poehlein A."/>
            <person name="Beck M."/>
            <person name="Schiel-Bengelsdorf B."/>
            <person name="Bengelsdorf F.R."/>
            <person name="Daniel R."/>
            <person name="Duerre P."/>
        </authorList>
    </citation>
    <scope>NUCLEOTIDE SEQUENCE [LARGE SCALE GENOMIC DNA]</scope>
    <source>
        <strain evidence="3">DSM 5847</strain>
    </source>
</reference>
<organism evidence="2 3">
    <name type="scientific">Clostridium homopropionicum DSM 5847</name>
    <dbReference type="NCBI Taxonomy" id="1121318"/>
    <lineage>
        <taxon>Bacteria</taxon>
        <taxon>Bacillati</taxon>
        <taxon>Bacillota</taxon>
        <taxon>Clostridia</taxon>
        <taxon>Eubacteriales</taxon>
        <taxon>Clostridiaceae</taxon>
        <taxon>Clostridium</taxon>
    </lineage>
</organism>
<dbReference type="SUPFAM" id="SSF69572">
    <property type="entry name" value="Activating enzymes of the ubiquitin-like proteins"/>
    <property type="match status" value="1"/>
</dbReference>
<keyword evidence="2" id="KW-0808">Transferase</keyword>
<dbReference type="CDD" id="cd00757">
    <property type="entry name" value="ThiF_MoeB_HesA_family"/>
    <property type="match status" value="1"/>
</dbReference>
<dbReference type="InterPro" id="IPR000594">
    <property type="entry name" value="ThiF_NAD_FAD-bd"/>
</dbReference>
<evidence type="ECO:0000313" key="2">
    <source>
        <dbReference type="EMBL" id="KOA19410.1"/>
    </source>
</evidence>
<dbReference type="PATRIC" id="fig|1121318.3.peg.2210"/>
<evidence type="ECO:0000259" key="1">
    <source>
        <dbReference type="Pfam" id="PF00899"/>
    </source>
</evidence>
<dbReference type="InterPro" id="IPR035985">
    <property type="entry name" value="Ubiquitin-activating_enz"/>
</dbReference>
<dbReference type="InterPro" id="IPR045886">
    <property type="entry name" value="ThiF/MoeB/HesA"/>
</dbReference>
<dbReference type="GO" id="GO:0008641">
    <property type="term" value="F:ubiquitin-like modifier activating enzyme activity"/>
    <property type="evidence" value="ECO:0007669"/>
    <property type="project" value="InterPro"/>
</dbReference>
<comment type="caution">
    <text evidence="2">The sequence shown here is derived from an EMBL/GenBank/DDBJ whole genome shotgun (WGS) entry which is preliminary data.</text>
</comment>
<feature type="domain" description="THIF-type NAD/FAD binding fold" evidence="1">
    <location>
        <begin position="4"/>
        <end position="224"/>
    </location>
</feature>